<dbReference type="GO" id="GO:0015141">
    <property type="term" value="F:succinate transmembrane transporter activity"/>
    <property type="evidence" value="ECO:0007669"/>
    <property type="project" value="TreeGrafter"/>
</dbReference>
<feature type="transmembrane region" description="Helical" evidence="7">
    <location>
        <begin position="128"/>
        <end position="149"/>
    </location>
</feature>
<evidence type="ECO:0000313" key="8">
    <source>
        <dbReference type="EMBL" id="TDG46951.1"/>
    </source>
</evidence>
<dbReference type="GO" id="GO:0015137">
    <property type="term" value="F:citrate transmembrane transporter activity"/>
    <property type="evidence" value="ECO:0007669"/>
    <property type="project" value="TreeGrafter"/>
</dbReference>
<gene>
    <name evidence="8" type="ORF">AWZ03_006655</name>
</gene>
<evidence type="ECO:0000256" key="2">
    <source>
        <dbReference type="ARBA" id="ARBA00006772"/>
    </source>
</evidence>
<dbReference type="OMA" id="MTEFANN"/>
<evidence type="ECO:0000256" key="6">
    <source>
        <dbReference type="SAM" id="MobiDB-lite"/>
    </source>
</evidence>
<keyword evidence="5 7" id="KW-0472">Membrane</keyword>
<evidence type="ECO:0008006" key="10">
    <source>
        <dbReference type="Google" id="ProtNLM"/>
    </source>
</evidence>
<keyword evidence="4 7" id="KW-1133">Transmembrane helix</keyword>
<dbReference type="OrthoDB" id="6493944at2759"/>
<evidence type="ECO:0000313" key="9">
    <source>
        <dbReference type="Proteomes" id="UP000295192"/>
    </source>
</evidence>
<dbReference type="Pfam" id="PF00939">
    <property type="entry name" value="Na_sulph_symp"/>
    <property type="match status" value="1"/>
</dbReference>
<dbReference type="PANTHER" id="PTHR10283:SF82">
    <property type="entry name" value="SOLUTE CARRIER FAMILY 13 MEMBER 2"/>
    <property type="match status" value="1"/>
</dbReference>
<evidence type="ECO:0000256" key="4">
    <source>
        <dbReference type="ARBA" id="ARBA00022989"/>
    </source>
</evidence>
<comment type="caution">
    <text evidence="8">The sequence shown here is derived from an EMBL/GenBank/DDBJ whole genome shotgun (WGS) entry which is preliminary data.</text>
</comment>
<keyword evidence="3 7" id="KW-0812">Transmembrane</keyword>
<reference evidence="8 9" key="1">
    <citation type="journal article" date="2019" name="J. Hered.">
        <title>An Improved Genome Assembly for Drosophila navojoa, the Basal Species in the mojavensis Cluster.</title>
        <authorList>
            <person name="Vanderlinde T."/>
            <person name="Dupim E.G."/>
            <person name="Nazario-Yepiz N.O."/>
            <person name="Carvalho A.B."/>
        </authorList>
    </citation>
    <scope>NUCLEOTIDE SEQUENCE [LARGE SCALE GENOMIC DNA]</scope>
    <source>
        <strain evidence="8">Navoj_Jal97</strain>
        <tissue evidence="8">Whole organism</tissue>
    </source>
</reference>
<evidence type="ECO:0000256" key="5">
    <source>
        <dbReference type="ARBA" id="ARBA00023136"/>
    </source>
</evidence>
<evidence type="ECO:0000256" key="1">
    <source>
        <dbReference type="ARBA" id="ARBA00004141"/>
    </source>
</evidence>
<organism evidence="8 9">
    <name type="scientific">Drosophila navojoa</name>
    <name type="common">Fruit fly</name>
    <dbReference type="NCBI Taxonomy" id="7232"/>
    <lineage>
        <taxon>Eukaryota</taxon>
        <taxon>Metazoa</taxon>
        <taxon>Ecdysozoa</taxon>
        <taxon>Arthropoda</taxon>
        <taxon>Hexapoda</taxon>
        <taxon>Insecta</taxon>
        <taxon>Pterygota</taxon>
        <taxon>Neoptera</taxon>
        <taxon>Endopterygota</taxon>
        <taxon>Diptera</taxon>
        <taxon>Brachycera</taxon>
        <taxon>Muscomorpha</taxon>
        <taxon>Ephydroidea</taxon>
        <taxon>Drosophilidae</taxon>
        <taxon>Drosophila</taxon>
    </lineage>
</organism>
<dbReference type="PANTHER" id="PTHR10283">
    <property type="entry name" value="SOLUTE CARRIER FAMILY 13 MEMBER"/>
    <property type="match status" value="1"/>
</dbReference>
<evidence type="ECO:0000256" key="3">
    <source>
        <dbReference type="ARBA" id="ARBA00022692"/>
    </source>
</evidence>
<proteinExistence type="inferred from homology"/>
<dbReference type="Proteomes" id="UP000295192">
    <property type="component" value="Unassembled WGS sequence"/>
</dbReference>
<dbReference type="EMBL" id="LSRL02000051">
    <property type="protein sequence ID" value="TDG46951.1"/>
    <property type="molecule type" value="Genomic_DNA"/>
</dbReference>
<evidence type="ECO:0000256" key="7">
    <source>
        <dbReference type="SAM" id="Phobius"/>
    </source>
</evidence>
<sequence>MGLWRPKSDVAKQVKRGSISKSATKLVLQERYSALGRWTCHEIQVGIIFVMMILLLFFQRPGFMKGWADVLNTKHIGGASPVLITVIVLFALPTQYTFFRYCCKGRGGFALAEGSKVSGMAKMLGDSLAFITVMPNSLIIAFIVVVSLFCTCFSANVAICNILIPIFSEMAVTVKVHPLTLTLPAALAISMSYHLPVSTPPNAIICGYAYIKTKYLDATRRQFISYNNNKRSNSRNNRRDENLDVKSTPLADPPKPPNVVLDVPNE</sequence>
<keyword evidence="9" id="KW-1185">Reference proteome</keyword>
<feature type="transmembrane region" description="Helical" evidence="7">
    <location>
        <begin position="38"/>
        <end position="58"/>
    </location>
</feature>
<name>A0A484BGR8_DRONA</name>
<comment type="similarity">
    <text evidence="2">Belongs to the SLC13A/DASS transporter (TC 2.A.47) family. NADC subfamily.</text>
</comment>
<feature type="region of interest" description="Disordered" evidence="6">
    <location>
        <begin position="228"/>
        <end position="266"/>
    </location>
</feature>
<feature type="transmembrane region" description="Helical" evidence="7">
    <location>
        <begin position="78"/>
        <end position="99"/>
    </location>
</feature>
<dbReference type="AlphaFoldDB" id="A0A484BGR8"/>
<accession>A0A484BGR8</accession>
<comment type="subcellular location">
    <subcellularLocation>
        <location evidence="1">Membrane</location>
        <topology evidence="1">Multi-pass membrane protein</topology>
    </subcellularLocation>
</comment>
<dbReference type="InterPro" id="IPR001898">
    <property type="entry name" value="SLC13A/DASS"/>
</dbReference>
<protein>
    <recommendedName>
        <fullName evidence="10">Citrate transporter-like domain-containing protein</fullName>
    </recommendedName>
</protein>
<dbReference type="GO" id="GO:0005886">
    <property type="term" value="C:plasma membrane"/>
    <property type="evidence" value="ECO:0007669"/>
    <property type="project" value="TreeGrafter"/>
</dbReference>
<dbReference type="STRING" id="7232.A0A484BGR8"/>